<dbReference type="GO" id="GO:0007059">
    <property type="term" value="P:chromosome segregation"/>
    <property type="evidence" value="ECO:0007669"/>
    <property type="project" value="UniProtKB-UniRule"/>
</dbReference>
<keyword evidence="4 9" id="KW-0159">Chromosome partition</keyword>
<dbReference type="GO" id="GO:0005737">
    <property type="term" value="C:cytoplasm"/>
    <property type="evidence" value="ECO:0007669"/>
    <property type="project" value="UniProtKB-SubCell"/>
</dbReference>
<dbReference type="Gene3D" id="1.10.150.130">
    <property type="match status" value="1"/>
</dbReference>
<dbReference type="InterPro" id="IPR011010">
    <property type="entry name" value="DNA_brk_join_enz"/>
</dbReference>
<dbReference type="Proteomes" id="UP000823771">
    <property type="component" value="Unassembled WGS sequence"/>
</dbReference>
<accession>A0A9D9IW97</accession>
<dbReference type="GO" id="GO:0051301">
    <property type="term" value="P:cell division"/>
    <property type="evidence" value="ECO:0007669"/>
    <property type="project" value="UniProtKB-KW"/>
</dbReference>
<keyword evidence="8 9" id="KW-0131">Cell cycle</keyword>
<gene>
    <name evidence="9" type="primary">xerC</name>
    <name evidence="12" type="ORF">IAB80_09775</name>
</gene>
<evidence type="ECO:0000313" key="12">
    <source>
        <dbReference type="EMBL" id="MBO8479156.1"/>
    </source>
</evidence>
<comment type="similarity">
    <text evidence="9">Belongs to the 'phage' integrase family. XerC subfamily.</text>
</comment>
<dbReference type="SUPFAM" id="SSF47823">
    <property type="entry name" value="lambda integrase-like, N-terminal domain"/>
    <property type="match status" value="1"/>
</dbReference>
<feature type="active site" evidence="9">
    <location>
        <position position="143"/>
    </location>
</feature>
<proteinExistence type="inferred from homology"/>
<evidence type="ECO:0000256" key="8">
    <source>
        <dbReference type="ARBA" id="ARBA00023306"/>
    </source>
</evidence>
<evidence type="ECO:0000313" key="13">
    <source>
        <dbReference type="Proteomes" id="UP000823771"/>
    </source>
</evidence>
<evidence type="ECO:0000256" key="4">
    <source>
        <dbReference type="ARBA" id="ARBA00022829"/>
    </source>
</evidence>
<evidence type="ECO:0000256" key="2">
    <source>
        <dbReference type="ARBA" id="ARBA00022490"/>
    </source>
</evidence>
<dbReference type="InterPro" id="IPR010998">
    <property type="entry name" value="Integrase_recombinase_N"/>
</dbReference>
<feature type="active site" evidence="9">
    <location>
        <position position="167"/>
    </location>
</feature>
<dbReference type="InterPro" id="IPR050090">
    <property type="entry name" value="Tyrosine_recombinase_XerCD"/>
</dbReference>
<feature type="active site" evidence="9">
    <location>
        <position position="240"/>
    </location>
</feature>
<dbReference type="InterPro" id="IPR002104">
    <property type="entry name" value="Integrase_catalytic"/>
</dbReference>
<dbReference type="Pfam" id="PF02899">
    <property type="entry name" value="Phage_int_SAM_1"/>
    <property type="match status" value="1"/>
</dbReference>
<keyword evidence="6 9" id="KW-0238">DNA-binding</keyword>
<evidence type="ECO:0000259" key="11">
    <source>
        <dbReference type="PROSITE" id="PS51900"/>
    </source>
</evidence>
<dbReference type="SUPFAM" id="SSF56349">
    <property type="entry name" value="DNA breaking-rejoining enzymes"/>
    <property type="match status" value="1"/>
</dbReference>
<feature type="active site" evidence="9">
    <location>
        <position position="237"/>
    </location>
</feature>
<evidence type="ECO:0000256" key="7">
    <source>
        <dbReference type="ARBA" id="ARBA00023172"/>
    </source>
</evidence>
<dbReference type="GO" id="GO:0006313">
    <property type="term" value="P:DNA transposition"/>
    <property type="evidence" value="ECO:0007669"/>
    <property type="project" value="UniProtKB-UniRule"/>
</dbReference>
<feature type="active site" description="O-(3'-phospho-DNA)-tyrosine intermediate" evidence="9">
    <location>
        <position position="272"/>
    </location>
</feature>
<feature type="active site" evidence="9">
    <location>
        <position position="263"/>
    </location>
</feature>
<comment type="function">
    <text evidence="9">Site-specific tyrosine recombinase, which acts by catalyzing the cutting and rejoining of the recombining DNA molecules. The XerC-XerD complex is essential to convert dimers of the bacterial chromosome into monomers to permit their segregation at cell division. It also contributes to the segregational stability of plasmids.</text>
</comment>
<dbReference type="InterPro" id="IPR044068">
    <property type="entry name" value="CB"/>
</dbReference>
<protein>
    <recommendedName>
        <fullName evidence="9">Tyrosine recombinase XerC</fullName>
    </recommendedName>
</protein>
<dbReference type="GO" id="GO:0009037">
    <property type="term" value="F:tyrosine-based site-specific recombinase activity"/>
    <property type="evidence" value="ECO:0007669"/>
    <property type="project" value="UniProtKB-UniRule"/>
</dbReference>
<dbReference type="NCBIfam" id="NF001399">
    <property type="entry name" value="PRK00283.1"/>
    <property type="match status" value="1"/>
</dbReference>
<comment type="caution">
    <text evidence="12">The sequence shown here is derived from an EMBL/GenBank/DDBJ whole genome shotgun (WGS) entry which is preliminary data.</text>
</comment>
<dbReference type="PANTHER" id="PTHR30349:SF81">
    <property type="entry name" value="TYROSINE RECOMBINASE XERC"/>
    <property type="match status" value="1"/>
</dbReference>
<name>A0A9D9IW97_9BACT</name>
<feature type="domain" description="Core-binding (CB)" evidence="11">
    <location>
        <begin position="2"/>
        <end position="82"/>
    </location>
</feature>
<dbReference type="NCBIfam" id="NF040815">
    <property type="entry name" value="recomb_XerA_Arch"/>
    <property type="match status" value="1"/>
</dbReference>
<evidence type="ECO:0000256" key="5">
    <source>
        <dbReference type="ARBA" id="ARBA00022908"/>
    </source>
</evidence>
<dbReference type="InterPro" id="IPR004107">
    <property type="entry name" value="Integrase_SAM-like_N"/>
</dbReference>
<dbReference type="Pfam" id="PF00589">
    <property type="entry name" value="Phage_integrase"/>
    <property type="match status" value="1"/>
</dbReference>
<dbReference type="PROSITE" id="PS51898">
    <property type="entry name" value="TYR_RECOMBINASE"/>
    <property type="match status" value="1"/>
</dbReference>
<dbReference type="PANTHER" id="PTHR30349">
    <property type="entry name" value="PHAGE INTEGRASE-RELATED"/>
    <property type="match status" value="1"/>
</dbReference>
<comment type="subcellular location">
    <subcellularLocation>
        <location evidence="1 9">Cytoplasm</location>
    </subcellularLocation>
</comment>
<evidence type="ECO:0000259" key="10">
    <source>
        <dbReference type="PROSITE" id="PS51898"/>
    </source>
</evidence>
<evidence type="ECO:0000256" key="3">
    <source>
        <dbReference type="ARBA" id="ARBA00022618"/>
    </source>
</evidence>
<dbReference type="InterPro" id="IPR023009">
    <property type="entry name" value="Tyrosine_recombinase_XerC/XerD"/>
</dbReference>
<keyword evidence="3 9" id="KW-0132">Cell division</keyword>
<dbReference type="PROSITE" id="PS51900">
    <property type="entry name" value="CB"/>
    <property type="match status" value="1"/>
</dbReference>
<dbReference type="InterPro" id="IPR013762">
    <property type="entry name" value="Integrase-like_cat_sf"/>
</dbReference>
<dbReference type="CDD" id="cd00798">
    <property type="entry name" value="INT_XerDC_C"/>
    <property type="match status" value="1"/>
</dbReference>
<keyword evidence="2 9" id="KW-0963">Cytoplasm</keyword>
<dbReference type="HAMAP" id="MF_01808">
    <property type="entry name" value="Recomb_XerC_XerD"/>
    <property type="match status" value="1"/>
</dbReference>
<evidence type="ECO:0000256" key="6">
    <source>
        <dbReference type="ARBA" id="ARBA00023125"/>
    </source>
</evidence>
<evidence type="ECO:0000256" key="1">
    <source>
        <dbReference type="ARBA" id="ARBA00004496"/>
    </source>
</evidence>
<keyword evidence="7 9" id="KW-0233">DNA recombination</keyword>
<feature type="domain" description="Tyr recombinase" evidence="10">
    <location>
        <begin position="103"/>
        <end position="285"/>
    </location>
</feature>
<sequence>MDDNRILVEDYSRYLRIERAMSPNTVSGYCRDVVSFLEHAGVPAGNVEPDDIIEYMSFRKDLSSRSQARLLSSLRSFFNYLVMEKSVASNPCDVVDSPKTGRYLPDVLSVEEVERIMDSVALDSVSGVRDRAILEVLYGCGLRVSEAVSLKISDVYDGEGFVRIVGKGNKQRLVPIGEMALGFVLRYLEVRPEPGDRESEDILFLNRSGRKLSRVSVFNIVKRQAMLAGVGKEISPHTFRHSFATHLIENGADLRAVQEMLGHESILTTEIYTHVEASHWQGNIISHHPRK</sequence>
<dbReference type="EMBL" id="JADILZ010000093">
    <property type="protein sequence ID" value="MBO8479156.1"/>
    <property type="molecule type" value="Genomic_DNA"/>
</dbReference>
<dbReference type="AlphaFoldDB" id="A0A9D9IW97"/>
<evidence type="ECO:0000256" key="9">
    <source>
        <dbReference type="HAMAP-Rule" id="MF_01808"/>
    </source>
</evidence>
<dbReference type="Gene3D" id="1.10.443.10">
    <property type="entry name" value="Intergrase catalytic core"/>
    <property type="match status" value="1"/>
</dbReference>
<keyword evidence="5 9" id="KW-0229">DNA integration</keyword>
<reference evidence="12" key="1">
    <citation type="submission" date="2020-10" db="EMBL/GenBank/DDBJ databases">
        <authorList>
            <person name="Gilroy R."/>
        </authorList>
    </citation>
    <scope>NUCLEOTIDE SEQUENCE</scope>
    <source>
        <strain evidence="12">2478</strain>
    </source>
</reference>
<comment type="subunit">
    <text evidence="9">Forms a cyclic heterotetrameric complex composed of two molecules of XerC and two molecules of XerD.</text>
</comment>
<reference evidence="12" key="2">
    <citation type="journal article" date="2021" name="PeerJ">
        <title>Extensive microbial diversity within the chicken gut microbiome revealed by metagenomics and culture.</title>
        <authorList>
            <person name="Gilroy R."/>
            <person name="Ravi A."/>
            <person name="Getino M."/>
            <person name="Pursley I."/>
            <person name="Horton D.L."/>
            <person name="Alikhan N.F."/>
            <person name="Baker D."/>
            <person name="Gharbi K."/>
            <person name="Hall N."/>
            <person name="Watson M."/>
            <person name="Adriaenssens E.M."/>
            <person name="Foster-Nyarko E."/>
            <person name="Jarju S."/>
            <person name="Secka A."/>
            <person name="Antonio M."/>
            <person name="Oren A."/>
            <person name="Chaudhuri R.R."/>
            <person name="La Ragione R."/>
            <person name="Hildebrand F."/>
            <person name="Pallen M.J."/>
        </authorList>
    </citation>
    <scope>NUCLEOTIDE SEQUENCE</scope>
    <source>
        <strain evidence="12">2478</strain>
    </source>
</reference>
<organism evidence="12 13">
    <name type="scientific">Candidatus Cryptobacteroides excrementipullorum</name>
    <dbReference type="NCBI Taxonomy" id="2840761"/>
    <lineage>
        <taxon>Bacteria</taxon>
        <taxon>Pseudomonadati</taxon>
        <taxon>Bacteroidota</taxon>
        <taxon>Bacteroidia</taxon>
        <taxon>Bacteroidales</taxon>
        <taxon>Candidatus Cryptobacteroides</taxon>
    </lineage>
</organism>
<dbReference type="GO" id="GO:0003677">
    <property type="term" value="F:DNA binding"/>
    <property type="evidence" value="ECO:0007669"/>
    <property type="project" value="UniProtKB-UniRule"/>
</dbReference>